<feature type="transmembrane region" description="Helical" evidence="1">
    <location>
        <begin position="31"/>
        <end position="52"/>
    </location>
</feature>
<proteinExistence type="predicted"/>
<feature type="transmembrane region" description="Helical" evidence="1">
    <location>
        <begin position="7"/>
        <end position="25"/>
    </location>
</feature>
<dbReference type="EMBL" id="JAAQQR010000005">
    <property type="protein sequence ID" value="NID05852.1"/>
    <property type="molecule type" value="Genomic_DNA"/>
</dbReference>
<organism evidence="2 3">
    <name type="scientific">Luteibacter jiangsuensis</name>
    <dbReference type="NCBI Taxonomy" id="637577"/>
    <lineage>
        <taxon>Bacteria</taxon>
        <taxon>Pseudomonadati</taxon>
        <taxon>Pseudomonadota</taxon>
        <taxon>Gammaproteobacteria</taxon>
        <taxon>Lysobacterales</taxon>
        <taxon>Rhodanobacteraceae</taxon>
        <taxon>Luteibacter</taxon>
    </lineage>
</organism>
<keyword evidence="1" id="KW-0472">Membrane</keyword>
<sequence length="71" mass="7646">MKTFIQFSIFMLIAGLAIVLAIILGDRGAWYFAWLVGTVMIVLIAAVGGALLDAQDERAAALALERKDGKH</sequence>
<accession>A0ABX0Q881</accession>
<name>A0ABX0Q881_9GAMM</name>
<protein>
    <recommendedName>
        <fullName evidence="4">Cyd operon protein YbgT</fullName>
    </recommendedName>
</protein>
<dbReference type="RefSeq" id="WP_167127212.1">
    <property type="nucleotide sequence ID" value="NZ_JAAQQR010000005.1"/>
</dbReference>
<comment type="caution">
    <text evidence="2">The sequence shown here is derived from an EMBL/GenBank/DDBJ whole genome shotgun (WGS) entry which is preliminary data.</text>
</comment>
<dbReference type="Proteomes" id="UP001429601">
    <property type="component" value="Unassembled WGS sequence"/>
</dbReference>
<evidence type="ECO:0000313" key="3">
    <source>
        <dbReference type="Proteomes" id="UP001429601"/>
    </source>
</evidence>
<evidence type="ECO:0008006" key="4">
    <source>
        <dbReference type="Google" id="ProtNLM"/>
    </source>
</evidence>
<keyword evidence="1" id="KW-1133">Transmembrane helix</keyword>
<gene>
    <name evidence="2" type="ORF">HBF26_13205</name>
</gene>
<keyword evidence="3" id="KW-1185">Reference proteome</keyword>
<keyword evidence="1" id="KW-0812">Transmembrane</keyword>
<evidence type="ECO:0000313" key="2">
    <source>
        <dbReference type="EMBL" id="NID05852.1"/>
    </source>
</evidence>
<reference evidence="2 3" key="1">
    <citation type="journal article" date="2011" name="Curr. Microbiol.">
        <title>Luteibacter jiangsuensis sp. nov.: a methamidophos-degrading bacterium isolated from a methamidophos-manufacturing factory.</title>
        <authorList>
            <person name="Wang L."/>
            <person name="Wang G.L."/>
            <person name="Li S.P."/>
            <person name="Jiang J.D."/>
        </authorList>
    </citation>
    <scope>NUCLEOTIDE SEQUENCE [LARGE SCALE GENOMIC DNA]</scope>
    <source>
        <strain evidence="2 3">CGMCC 1.10133</strain>
    </source>
</reference>
<evidence type="ECO:0000256" key="1">
    <source>
        <dbReference type="SAM" id="Phobius"/>
    </source>
</evidence>